<dbReference type="AlphaFoldDB" id="I7KWY0"/>
<dbReference type="Pfam" id="PF01841">
    <property type="entry name" value="Transglut_core"/>
    <property type="match status" value="1"/>
</dbReference>
<keyword evidence="2" id="KW-0645">Protease</keyword>
<dbReference type="InterPro" id="IPR038765">
    <property type="entry name" value="Papain-like_cys_pep_sf"/>
</dbReference>
<dbReference type="Proteomes" id="UP000007652">
    <property type="component" value="Unassembled WGS sequence"/>
</dbReference>
<accession>I7KWY0</accession>
<reference evidence="2 3" key="1">
    <citation type="journal article" date="2011" name="J. Bacteriol.">
        <title>Draft genome sequence of Caloramator australicus strain RC3T, a thermoanaerobe from the Great Artesian Basin of Australia.</title>
        <authorList>
            <person name="Ogg C.D."/>
            <person name="Patel B.K.C."/>
        </authorList>
    </citation>
    <scope>NUCLEOTIDE SEQUENCE [LARGE SCALE GENOMIC DNA]</scope>
    <source>
        <strain evidence="2 3">RC3</strain>
    </source>
</reference>
<keyword evidence="3" id="KW-1185">Reference proteome</keyword>
<proteinExistence type="predicted"/>
<gene>
    <name evidence="2" type="ORF">CAAU_2663</name>
</gene>
<protein>
    <submittedName>
        <fullName evidence="2">Transglutaminase-like predicted protease domain fused ChW-repeats and cell-adhesion domain</fullName>
    </submittedName>
</protein>
<comment type="caution">
    <text evidence="2">The sequence shown here is derived from an EMBL/GenBank/DDBJ whole genome shotgun (WGS) entry which is preliminary data.</text>
</comment>
<feature type="domain" description="Transglutaminase-like" evidence="1">
    <location>
        <begin position="268"/>
        <end position="324"/>
    </location>
</feature>
<dbReference type="InterPro" id="IPR002931">
    <property type="entry name" value="Transglutaminase-like"/>
</dbReference>
<dbReference type="GO" id="GO:0008233">
    <property type="term" value="F:peptidase activity"/>
    <property type="evidence" value="ECO:0007669"/>
    <property type="project" value="UniProtKB-KW"/>
</dbReference>
<evidence type="ECO:0000313" key="2">
    <source>
        <dbReference type="EMBL" id="CCJ34746.1"/>
    </source>
</evidence>
<dbReference type="Gene3D" id="3.10.620.30">
    <property type="match status" value="1"/>
</dbReference>
<dbReference type="PANTHER" id="PTHR46333:SF2">
    <property type="entry name" value="CYTOKINESIS PROTEIN 3"/>
    <property type="match status" value="1"/>
</dbReference>
<evidence type="ECO:0000313" key="3">
    <source>
        <dbReference type="Proteomes" id="UP000007652"/>
    </source>
</evidence>
<evidence type="ECO:0000259" key="1">
    <source>
        <dbReference type="SMART" id="SM00460"/>
    </source>
</evidence>
<dbReference type="EMBL" id="CAKP01000151">
    <property type="protein sequence ID" value="CCJ34746.1"/>
    <property type="molecule type" value="Genomic_DNA"/>
</dbReference>
<dbReference type="GO" id="GO:0005737">
    <property type="term" value="C:cytoplasm"/>
    <property type="evidence" value="ECO:0007669"/>
    <property type="project" value="TreeGrafter"/>
</dbReference>
<keyword evidence="2" id="KW-0378">Hydrolase</keyword>
<dbReference type="SUPFAM" id="SSF54001">
    <property type="entry name" value="Cysteine proteinases"/>
    <property type="match status" value="1"/>
</dbReference>
<name>I7KWY0_9CLOT</name>
<dbReference type="GO" id="GO:0006508">
    <property type="term" value="P:proteolysis"/>
    <property type="evidence" value="ECO:0007669"/>
    <property type="project" value="UniProtKB-KW"/>
</dbReference>
<dbReference type="InterPro" id="IPR052557">
    <property type="entry name" value="CAP/Cytokinesis_protein"/>
</dbReference>
<dbReference type="SMART" id="SM00460">
    <property type="entry name" value="TGc"/>
    <property type="match status" value="1"/>
</dbReference>
<dbReference type="PANTHER" id="PTHR46333">
    <property type="entry name" value="CYTOKINESIS PROTEIN 3"/>
    <property type="match status" value="1"/>
</dbReference>
<sequence length="372" mass="43332">MLTYKNAKYIVTNVKTVKKSRNLTYIYVKYKDANYVANTRREFDDILLKVIKSGITSTSIKINGYTKNYNFERIIDSLDLSSSSFFLTGFSYKVYQHGLIPNQVIVDFTFKYNDLSQYRYPSQKYVLKNRSDLYNAIKDELYNLSDRIYLQFADAMIFEKPSIVFDYITKVLEDYGELYYIKSYGYISFGSNVVVLINYTFPRNNIKYMRQHVEIKAKDILSRIINDNMSEYEKELAIHDYLVSNTKYDYANVIKNTVPDESHTSYGALIKGIAVCDGYATAFNILLRMAGIENKIVYGFANGVPHAWNLVKLDGQWYHVDVTFDDPVVNGGEMDIISYRYFNVTDNQILIDHSFDRTRYPKSSTIPYTPLK</sequence>
<organism evidence="2 3">
    <name type="scientific">Caloramator australicus RC3</name>
    <dbReference type="NCBI Taxonomy" id="857293"/>
    <lineage>
        <taxon>Bacteria</taxon>
        <taxon>Bacillati</taxon>
        <taxon>Bacillota</taxon>
        <taxon>Clostridia</taxon>
        <taxon>Eubacteriales</taxon>
        <taxon>Clostridiaceae</taxon>
        <taxon>Caloramator</taxon>
    </lineage>
</organism>
<dbReference type="eggNOG" id="COG5279">
    <property type="taxonomic scope" value="Bacteria"/>
</dbReference>
<dbReference type="STRING" id="857293.CAAU_2663"/>